<keyword evidence="1" id="KW-0732">Signal</keyword>
<evidence type="ECO:0000313" key="2">
    <source>
        <dbReference type="EMBL" id="MEX1665584.1"/>
    </source>
</evidence>
<dbReference type="Proteomes" id="UP001557484">
    <property type="component" value="Unassembled WGS sequence"/>
</dbReference>
<keyword evidence="3" id="KW-1185">Reference proteome</keyword>
<dbReference type="RefSeq" id="WP_368375687.1">
    <property type="nucleotide sequence ID" value="NZ_JBFRYB010000001.1"/>
</dbReference>
<comment type="caution">
    <text evidence="2">The sequence shown here is derived from an EMBL/GenBank/DDBJ whole genome shotgun (WGS) entry which is preliminary data.</text>
</comment>
<proteinExistence type="predicted"/>
<protein>
    <submittedName>
        <fullName evidence="2">YfiR family protein</fullName>
    </submittedName>
</protein>
<organism evidence="2 3">
    <name type="scientific">Zhongshania arctica</name>
    <dbReference type="NCBI Taxonomy" id="3238302"/>
    <lineage>
        <taxon>Bacteria</taxon>
        <taxon>Pseudomonadati</taxon>
        <taxon>Pseudomonadota</taxon>
        <taxon>Gammaproteobacteria</taxon>
        <taxon>Cellvibrionales</taxon>
        <taxon>Spongiibacteraceae</taxon>
        <taxon>Zhongshania</taxon>
    </lineage>
</organism>
<dbReference type="Pfam" id="PF13689">
    <property type="entry name" value="DUF4154"/>
    <property type="match status" value="1"/>
</dbReference>
<feature type="chain" id="PRO_5046475687" evidence="1">
    <location>
        <begin position="39"/>
        <end position="191"/>
    </location>
</feature>
<dbReference type="EMBL" id="JBFRYB010000001">
    <property type="protein sequence ID" value="MEX1665584.1"/>
    <property type="molecule type" value="Genomic_DNA"/>
</dbReference>
<sequence length="191" mass="21708">MALLRRKPQNTRPTLGLKLRMLLLVLLPLSCSATHAYADNIEFEYRVKSAFLYNFTKFIEWPVPEMTRSDFVMCVAGNSKFHAKLIETVGNQQNNNQPIRFSFLQHPGEARNCQLVFLGFADHERLSDWVDSMSELAVLTVSDEQDFINVGGMVQFIIVDGKIRFDINQSAAKSLRIKISSKLLGLARNVN</sequence>
<reference evidence="2 3" key="1">
    <citation type="journal article" date="2011" name="Int. J. Syst. Evol. Microbiol.">
        <title>Zhongshania antarctica gen. nov., sp. nov. and Zhongshania guokunii sp. nov., gammaproteobacteria respectively isolated from coastal attached (fast) ice and surface seawater of the Antarctic.</title>
        <authorList>
            <person name="Li H.J."/>
            <person name="Zhang X.Y."/>
            <person name="Chen C.X."/>
            <person name="Zhang Y.J."/>
            <person name="Gao Z.M."/>
            <person name="Yu Y."/>
            <person name="Chen X.L."/>
            <person name="Chen B."/>
            <person name="Zhang Y.Z."/>
        </authorList>
    </citation>
    <scope>NUCLEOTIDE SEQUENCE [LARGE SCALE GENOMIC DNA]</scope>
    <source>
        <strain evidence="2 3">R06B22</strain>
    </source>
</reference>
<name>A0ABV3TVF1_9GAMM</name>
<evidence type="ECO:0000313" key="3">
    <source>
        <dbReference type="Proteomes" id="UP001557484"/>
    </source>
</evidence>
<evidence type="ECO:0000256" key="1">
    <source>
        <dbReference type="SAM" id="SignalP"/>
    </source>
</evidence>
<gene>
    <name evidence="2" type="ORF">AB4875_08780</name>
</gene>
<dbReference type="InterPro" id="IPR025293">
    <property type="entry name" value="YfiR/HmsC-like"/>
</dbReference>
<accession>A0ABV3TVF1</accession>
<feature type="signal peptide" evidence="1">
    <location>
        <begin position="1"/>
        <end position="38"/>
    </location>
</feature>